<sequence length="117" mass="13615">MVESAPVPNNWTKKLFHASSRSRSDLFLVIVAVIKFAQHPENNEKQKDQKSKLSFKFKIMSLRVKGPMEYLSWLVDYVPLFGAFTNNVKFSFNDGSVRAGFHQVTRHRWMVELPLEN</sequence>
<dbReference type="AlphaFoldDB" id="A0A1J6KHM2"/>
<gene>
    <name evidence="1" type="primary">PVA42_2</name>
    <name evidence="1" type="ORF">A4A49_36694</name>
</gene>
<reference evidence="1" key="1">
    <citation type="submission" date="2016-11" db="EMBL/GenBank/DDBJ databases">
        <title>The genome of Nicotiana attenuata.</title>
        <authorList>
            <person name="Xu S."/>
            <person name="Brockmoeller T."/>
            <person name="Gaquerel E."/>
            <person name="Navarro A."/>
            <person name="Kuhl H."/>
            <person name="Gase K."/>
            <person name="Ling Z."/>
            <person name="Zhou W."/>
            <person name="Kreitzer C."/>
            <person name="Stanke M."/>
            <person name="Tang H."/>
            <person name="Lyons E."/>
            <person name="Pandey P."/>
            <person name="Pandey S.P."/>
            <person name="Timmermann B."/>
            <person name="Baldwin I.T."/>
        </authorList>
    </citation>
    <scope>NUCLEOTIDE SEQUENCE [LARGE SCALE GENOMIC DNA]</scope>
    <source>
        <strain evidence="1">UT</strain>
    </source>
</reference>
<dbReference type="Proteomes" id="UP000187609">
    <property type="component" value="Unassembled WGS sequence"/>
</dbReference>
<keyword evidence="2" id="KW-1185">Reference proteome</keyword>
<comment type="caution">
    <text evidence="1">The sequence shown here is derived from an EMBL/GenBank/DDBJ whole genome shotgun (WGS) entry which is preliminary data.</text>
</comment>
<dbReference type="Gramene" id="OIT28164">
    <property type="protein sequence ID" value="OIT28164"/>
    <property type="gene ID" value="A4A49_36694"/>
</dbReference>
<dbReference type="STRING" id="49451.A0A1J6KHM2"/>
<evidence type="ECO:0000313" key="1">
    <source>
        <dbReference type="EMBL" id="OIT28164.1"/>
    </source>
</evidence>
<organism evidence="1 2">
    <name type="scientific">Nicotiana attenuata</name>
    <name type="common">Coyote tobacco</name>
    <dbReference type="NCBI Taxonomy" id="49451"/>
    <lineage>
        <taxon>Eukaryota</taxon>
        <taxon>Viridiplantae</taxon>
        <taxon>Streptophyta</taxon>
        <taxon>Embryophyta</taxon>
        <taxon>Tracheophyta</taxon>
        <taxon>Spermatophyta</taxon>
        <taxon>Magnoliopsida</taxon>
        <taxon>eudicotyledons</taxon>
        <taxon>Gunneridae</taxon>
        <taxon>Pentapetalae</taxon>
        <taxon>asterids</taxon>
        <taxon>lamiids</taxon>
        <taxon>Solanales</taxon>
        <taxon>Solanaceae</taxon>
        <taxon>Nicotianoideae</taxon>
        <taxon>Nicotianeae</taxon>
        <taxon>Nicotiana</taxon>
    </lineage>
</organism>
<protein>
    <submittedName>
        <fullName evidence="1">Vesicle-associated protein 4-2</fullName>
    </submittedName>
</protein>
<proteinExistence type="predicted"/>
<dbReference type="EMBL" id="MJEQ01002148">
    <property type="protein sequence ID" value="OIT28164.1"/>
    <property type="molecule type" value="Genomic_DNA"/>
</dbReference>
<accession>A0A1J6KHM2</accession>
<evidence type="ECO:0000313" key="2">
    <source>
        <dbReference type="Proteomes" id="UP000187609"/>
    </source>
</evidence>
<name>A0A1J6KHM2_NICAT</name>